<dbReference type="EMBL" id="JAAXOY010000242">
    <property type="protein sequence ID" value="NKY39957.1"/>
    <property type="molecule type" value="Genomic_DNA"/>
</dbReference>
<name>A0ABX1K2U1_9CELL</name>
<gene>
    <name evidence="1" type="ORF">HGA02_10565</name>
</gene>
<reference evidence="1 2" key="1">
    <citation type="submission" date="2020-04" db="EMBL/GenBank/DDBJ databases">
        <title>MicrobeNet Type strains.</title>
        <authorList>
            <person name="Nicholson A.C."/>
        </authorList>
    </citation>
    <scope>NUCLEOTIDE SEQUENCE [LARGE SCALE GENOMIC DNA]</scope>
    <source>
        <strain evidence="1 2">ATCC BAA-787</strain>
    </source>
</reference>
<feature type="non-terminal residue" evidence="1">
    <location>
        <position position="1"/>
    </location>
</feature>
<proteinExistence type="predicted"/>
<evidence type="ECO:0000313" key="2">
    <source>
        <dbReference type="Proteomes" id="UP000777774"/>
    </source>
</evidence>
<dbReference type="Proteomes" id="UP000777774">
    <property type="component" value="Unassembled WGS sequence"/>
</dbReference>
<protein>
    <submittedName>
        <fullName evidence="1">Stress protein</fullName>
    </submittedName>
</protein>
<evidence type="ECO:0000313" key="1">
    <source>
        <dbReference type="EMBL" id="NKY39957.1"/>
    </source>
</evidence>
<accession>A0ABX1K2U1</accession>
<keyword evidence="2" id="KW-1185">Reference proteome</keyword>
<comment type="caution">
    <text evidence="1">The sequence shown here is derived from an EMBL/GenBank/DDBJ whole genome shotgun (WGS) entry which is preliminary data.</text>
</comment>
<sequence length="176" mass="18254">VGGLDVLVVDLTGGLAPSLTALAQPGSRAMSTPAATSVAAAGAVLDALVRRVDLVQMARSAGAMDALGGDDAHRLLVVHDFPTAFDDAAVGRLRYLVDEGPSAGVQVLLTGTQSPVHEGSPLVTTLFRESVRLPVEPDDHLADAWTHTQWRYTPDLGPDDASVVDGVLRAAATDLR</sequence>
<organism evidence="1 2">
    <name type="scientific">Cellulomonas septica</name>
    <dbReference type="NCBI Taxonomy" id="285080"/>
    <lineage>
        <taxon>Bacteria</taxon>
        <taxon>Bacillati</taxon>
        <taxon>Actinomycetota</taxon>
        <taxon>Actinomycetes</taxon>
        <taxon>Micrococcales</taxon>
        <taxon>Cellulomonadaceae</taxon>
        <taxon>Cellulomonas</taxon>
    </lineage>
</organism>